<sequence>MLHRVIHIKSVILQKLIGFLILTNTLILIMLIIMKYGLSIFRVE</sequence>
<evidence type="ECO:0000313" key="2">
    <source>
        <dbReference type="EMBL" id="ACH51345.1"/>
    </source>
</evidence>
<accession>B5F013</accession>
<name>B5F013_SALA4</name>
<reference evidence="2 3" key="1">
    <citation type="journal article" date="2011" name="J. Bacteriol.">
        <title>Comparative genomics of 28 Salmonella enterica isolates: evidence for CRISPR-mediated adaptive sublineage evolution.</title>
        <authorList>
            <person name="Fricke W.F."/>
            <person name="Mammel M.K."/>
            <person name="McDermott P.F."/>
            <person name="Tartera C."/>
            <person name="White D.G."/>
            <person name="Leclerc J.E."/>
            <person name="Ravel J."/>
            <person name="Cebula T.A."/>
        </authorList>
    </citation>
    <scope>NUCLEOTIDE SEQUENCE [LARGE SCALE GENOMIC DNA]</scope>
    <source>
        <strain evidence="2 3">SL483</strain>
    </source>
</reference>
<protein>
    <submittedName>
        <fullName evidence="2">Uncharacterized protein</fullName>
    </submittedName>
</protein>
<feature type="transmembrane region" description="Helical" evidence="1">
    <location>
        <begin position="12"/>
        <end position="34"/>
    </location>
</feature>
<proteinExistence type="predicted"/>
<organism evidence="2 3">
    <name type="scientific">Salmonella agona (strain SL483)</name>
    <dbReference type="NCBI Taxonomy" id="454166"/>
    <lineage>
        <taxon>Bacteria</taxon>
        <taxon>Pseudomonadati</taxon>
        <taxon>Pseudomonadota</taxon>
        <taxon>Gammaproteobacteria</taxon>
        <taxon>Enterobacterales</taxon>
        <taxon>Enterobacteriaceae</taxon>
        <taxon>Salmonella</taxon>
    </lineage>
</organism>
<evidence type="ECO:0000256" key="1">
    <source>
        <dbReference type="SAM" id="Phobius"/>
    </source>
</evidence>
<keyword evidence="1" id="KW-0472">Membrane</keyword>
<dbReference type="KEGG" id="sea:SeAg_B4277"/>
<dbReference type="EMBL" id="CP001138">
    <property type="protein sequence ID" value="ACH51345.1"/>
    <property type="molecule type" value="Genomic_DNA"/>
</dbReference>
<dbReference type="AlphaFoldDB" id="B5F013"/>
<dbReference type="HOGENOM" id="CLU_3221686_0_0_6"/>
<evidence type="ECO:0000313" key="3">
    <source>
        <dbReference type="Proteomes" id="UP000008819"/>
    </source>
</evidence>
<dbReference type="Proteomes" id="UP000008819">
    <property type="component" value="Chromosome"/>
</dbReference>
<keyword evidence="1" id="KW-0812">Transmembrane</keyword>
<keyword evidence="1" id="KW-1133">Transmembrane helix</keyword>
<gene>
    <name evidence="2" type="ordered locus">SeAg_B4277</name>
</gene>